<gene>
    <name evidence="2" type="ORF">PTTG_27732</name>
</gene>
<feature type="region of interest" description="Disordered" evidence="1">
    <location>
        <begin position="152"/>
        <end position="455"/>
    </location>
</feature>
<feature type="compositionally biased region" description="Pro residues" evidence="1">
    <location>
        <begin position="315"/>
        <end position="327"/>
    </location>
</feature>
<dbReference type="VEuPathDB" id="FungiDB:PTTG_27732"/>
<proteinExistence type="predicted"/>
<evidence type="ECO:0000313" key="3">
    <source>
        <dbReference type="EnsemblFungi" id="PTTG_27732-t43_1-p1"/>
    </source>
</evidence>
<feature type="compositionally biased region" description="Basic and acidic residues" evidence="1">
    <location>
        <begin position="375"/>
        <end position="391"/>
    </location>
</feature>
<name>A0A180GIJ8_PUCT1</name>
<organism evidence="2">
    <name type="scientific">Puccinia triticina (isolate 1-1 / race 1 (BBBD))</name>
    <name type="common">Brown leaf rust fungus</name>
    <dbReference type="NCBI Taxonomy" id="630390"/>
    <lineage>
        <taxon>Eukaryota</taxon>
        <taxon>Fungi</taxon>
        <taxon>Dikarya</taxon>
        <taxon>Basidiomycota</taxon>
        <taxon>Pucciniomycotina</taxon>
        <taxon>Pucciniomycetes</taxon>
        <taxon>Pucciniales</taxon>
        <taxon>Pucciniaceae</taxon>
        <taxon>Puccinia</taxon>
    </lineage>
</organism>
<evidence type="ECO:0000256" key="1">
    <source>
        <dbReference type="SAM" id="MobiDB-lite"/>
    </source>
</evidence>
<evidence type="ECO:0000313" key="2">
    <source>
        <dbReference type="EMBL" id="OAV92162.1"/>
    </source>
</evidence>
<sequence>MAKVGTTGEICWQNLMSPQSLGLYQECPGPCFRASWAGCVVEVLAPSDSSVQGVQCQLPAGKFGRRRQCAQNLDHFGSGPAWARTGAAARRSTVENSSSDLRERLQAFLEENPHPPFDHPDLNMYQLNHRLQSHLAGPPLCLSLRYPAKASTERAKSSPSTQNTPLSAHPVAGGECPGLDSHVSTESRINGGIQNTSPSSVVSIKAPAIGSPPPASARSSTEPRSDTRIQRRQRAPTQPQQSLIDHTHGQPDRVPSPASRSKPSLSFRSSAICSRPPDLQVPGYSTAASISRRPTHHHVHSTMSSLSLRPHTCPGLPPVTPHSPLPTGPHSSGHPPPPPPPRNLRVAPPREAWRRTLPSTQPVCRPRPGLRPRPIRRESRTAWRDSGEHHRPQWRPPATVSGSGRSSPTGWNPSSATGPAPSRSRSGATRRAQTRPGLAPVGPDASGDASTYFWQ</sequence>
<feature type="compositionally biased region" description="Polar residues" evidence="1">
    <location>
        <begin position="400"/>
        <end position="427"/>
    </location>
</feature>
<feature type="compositionally biased region" description="Polar residues" evidence="1">
    <location>
        <begin position="182"/>
        <end position="202"/>
    </location>
</feature>
<feature type="compositionally biased region" description="Polar residues" evidence="1">
    <location>
        <begin position="157"/>
        <end position="166"/>
    </location>
</feature>
<reference evidence="2" key="1">
    <citation type="submission" date="2009-11" db="EMBL/GenBank/DDBJ databases">
        <authorList>
            <consortium name="The Broad Institute Genome Sequencing Platform"/>
            <person name="Ward D."/>
            <person name="Feldgarden M."/>
            <person name="Earl A."/>
            <person name="Young S.K."/>
            <person name="Zeng Q."/>
            <person name="Koehrsen M."/>
            <person name="Alvarado L."/>
            <person name="Berlin A."/>
            <person name="Bochicchio J."/>
            <person name="Borenstein D."/>
            <person name="Chapman S.B."/>
            <person name="Chen Z."/>
            <person name="Engels R."/>
            <person name="Freedman E."/>
            <person name="Gellesch M."/>
            <person name="Goldberg J."/>
            <person name="Griggs A."/>
            <person name="Gujja S."/>
            <person name="Heilman E."/>
            <person name="Heiman D."/>
            <person name="Hepburn T."/>
            <person name="Howarth C."/>
            <person name="Jen D."/>
            <person name="Larson L."/>
            <person name="Lewis B."/>
            <person name="Mehta T."/>
            <person name="Park D."/>
            <person name="Pearson M."/>
            <person name="Roberts A."/>
            <person name="Saif S."/>
            <person name="Shea T."/>
            <person name="Shenoy N."/>
            <person name="Sisk P."/>
            <person name="Stolte C."/>
            <person name="Sykes S."/>
            <person name="Thomson T."/>
            <person name="Walk T."/>
            <person name="White J."/>
            <person name="Yandava C."/>
            <person name="Izard J."/>
            <person name="Baranova O.V."/>
            <person name="Blanton J.M."/>
            <person name="Tanner A.C."/>
            <person name="Dewhirst F.E."/>
            <person name="Haas B."/>
            <person name="Nusbaum C."/>
            <person name="Birren B."/>
        </authorList>
    </citation>
    <scope>NUCLEOTIDE SEQUENCE [LARGE SCALE GENOMIC DNA]</scope>
    <source>
        <strain evidence="2">1-1 BBBD Race 1</strain>
    </source>
</reference>
<reference evidence="3 4" key="3">
    <citation type="journal article" date="2017" name="G3 (Bethesda)">
        <title>Comparative analysis highlights variable genome content of wheat rusts and divergence of the mating loci.</title>
        <authorList>
            <person name="Cuomo C.A."/>
            <person name="Bakkeren G."/>
            <person name="Khalil H.B."/>
            <person name="Panwar V."/>
            <person name="Joly D."/>
            <person name="Linning R."/>
            <person name="Sakthikumar S."/>
            <person name="Song X."/>
            <person name="Adiconis X."/>
            <person name="Fan L."/>
            <person name="Goldberg J.M."/>
            <person name="Levin J.Z."/>
            <person name="Young S."/>
            <person name="Zeng Q."/>
            <person name="Anikster Y."/>
            <person name="Bruce M."/>
            <person name="Wang M."/>
            <person name="Yin C."/>
            <person name="McCallum B."/>
            <person name="Szabo L.J."/>
            <person name="Hulbert S."/>
            <person name="Chen X."/>
            <person name="Fellers J.P."/>
        </authorList>
    </citation>
    <scope>NUCLEOTIDE SEQUENCE</scope>
    <source>
        <strain evidence="4">Isolate 1-1 / race 1 (BBBD)</strain>
        <strain evidence="3">isolate 1-1 / race 1 (BBBD)</strain>
    </source>
</reference>
<reference evidence="3" key="4">
    <citation type="submission" date="2025-05" db="UniProtKB">
        <authorList>
            <consortium name="EnsemblFungi"/>
        </authorList>
    </citation>
    <scope>IDENTIFICATION</scope>
    <source>
        <strain evidence="3">isolate 1-1 / race 1 (BBBD)</strain>
    </source>
</reference>
<keyword evidence="4" id="KW-1185">Reference proteome</keyword>
<accession>A0A180GIJ8</accession>
<dbReference type="EMBL" id="ADAS02000068">
    <property type="protein sequence ID" value="OAV92162.1"/>
    <property type="molecule type" value="Genomic_DNA"/>
</dbReference>
<dbReference type="EnsemblFungi" id="PTTG_27732-t43_1">
    <property type="protein sequence ID" value="PTTG_27732-t43_1-p1"/>
    <property type="gene ID" value="PTTG_27732"/>
</dbReference>
<reference evidence="2" key="2">
    <citation type="submission" date="2016-05" db="EMBL/GenBank/DDBJ databases">
        <title>Comparative analysis highlights variable genome content of wheat rusts and divergence of the mating loci.</title>
        <authorList>
            <person name="Cuomo C.A."/>
            <person name="Bakkeren G."/>
            <person name="Szabo L."/>
            <person name="Khalil H."/>
            <person name="Joly D."/>
            <person name="Goldberg J."/>
            <person name="Young S."/>
            <person name="Zeng Q."/>
            <person name="Fellers J."/>
        </authorList>
    </citation>
    <scope>NUCLEOTIDE SEQUENCE [LARGE SCALE GENOMIC DNA]</scope>
    <source>
        <strain evidence="2">1-1 BBBD Race 1</strain>
    </source>
</reference>
<protein>
    <submittedName>
        <fullName evidence="2 3">Uncharacterized protein</fullName>
    </submittedName>
</protein>
<feature type="compositionally biased region" description="Low complexity" evidence="1">
    <location>
        <begin position="259"/>
        <end position="270"/>
    </location>
</feature>
<dbReference type="Proteomes" id="UP000005240">
    <property type="component" value="Unassembled WGS sequence"/>
</dbReference>
<evidence type="ECO:0000313" key="4">
    <source>
        <dbReference type="Proteomes" id="UP000005240"/>
    </source>
</evidence>
<dbReference type="AlphaFoldDB" id="A0A180GIJ8"/>